<keyword evidence="1" id="KW-0812">Transmembrane</keyword>
<feature type="transmembrane region" description="Helical" evidence="1">
    <location>
        <begin position="99"/>
        <end position="120"/>
    </location>
</feature>
<feature type="transmembrane region" description="Helical" evidence="1">
    <location>
        <begin position="68"/>
        <end position="87"/>
    </location>
</feature>
<dbReference type="PANTHER" id="PTHR28008:SF1">
    <property type="entry name" value="DOMAIN PROTEIN, PUTATIVE (AFU_ORTHOLOGUE AFUA_3G10980)-RELATED"/>
    <property type="match status" value="1"/>
</dbReference>
<proteinExistence type="predicted"/>
<comment type="caution">
    <text evidence="2">The sequence shown here is derived from an EMBL/GenBank/DDBJ whole genome shotgun (WGS) entry which is preliminary data.</text>
</comment>
<protein>
    <submittedName>
        <fullName evidence="2">VanZ family protein</fullName>
    </submittedName>
</protein>
<dbReference type="EMBL" id="JAKJPO010000005">
    <property type="protein sequence ID" value="MCF7222144.1"/>
    <property type="molecule type" value="Genomic_DNA"/>
</dbReference>
<accession>A0ABS9HTB1</accession>
<reference evidence="2" key="1">
    <citation type="submission" date="2022-01" db="EMBL/GenBank/DDBJ databases">
        <title>Lysobacter chinensis sp. nov., a bacterium isolated from cow dung compost.</title>
        <authorList>
            <person name="Liu Y."/>
        </authorList>
    </citation>
    <scope>NUCLEOTIDE SEQUENCE</scope>
    <source>
        <strain evidence="2">TLK-CK17</strain>
    </source>
</reference>
<dbReference type="RefSeq" id="WP_237054577.1">
    <property type="nucleotide sequence ID" value="NZ_JAKJPO010000005.1"/>
</dbReference>
<keyword evidence="1" id="KW-0472">Membrane</keyword>
<sequence length="128" mass="13581">MRGFRRPALWLAAWSMLVALVIAASLLPARELPPAPFDGIDKLEHFLAYAVLAAGAVMLFARRGVQLLLALALVALGIGLEFAQGALTASRQADGLDALANTLGVLVGWSLGWTPARLWLLGLDARLP</sequence>
<gene>
    <name evidence="2" type="ORF">L3V18_10160</name>
</gene>
<dbReference type="Proteomes" id="UP001430796">
    <property type="component" value="Unassembled WGS sequence"/>
</dbReference>
<dbReference type="PANTHER" id="PTHR28008">
    <property type="entry name" value="DOMAIN PROTEIN, PUTATIVE (AFU_ORTHOLOGUE AFUA_3G10980)-RELATED"/>
    <property type="match status" value="1"/>
</dbReference>
<evidence type="ECO:0000256" key="1">
    <source>
        <dbReference type="SAM" id="Phobius"/>
    </source>
</evidence>
<reference evidence="2" key="2">
    <citation type="submission" date="2022-01" db="EMBL/GenBank/DDBJ databases">
        <authorList>
            <person name="Zhou L.Y."/>
        </authorList>
    </citation>
    <scope>NUCLEOTIDE SEQUENCE</scope>
    <source>
        <strain evidence="2">TLK-CK17</strain>
    </source>
</reference>
<organism evidence="2 3">
    <name type="scientific">Marilutibacter chinensis</name>
    <dbReference type="NCBI Taxonomy" id="2912247"/>
    <lineage>
        <taxon>Bacteria</taxon>
        <taxon>Pseudomonadati</taxon>
        <taxon>Pseudomonadota</taxon>
        <taxon>Gammaproteobacteria</taxon>
        <taxon>Lysobacterales</taxon>
        <taxon>Lysobacteraceae</taxon>
        <taxon>Marilutibacter</taxon>
    </lineage>
</organism>
<keyword evidence="1" id="KW-1133">Transmembrane helix</keyword>
<keyword evidence="3" id="KW-1185">Reference proteome</keyword>
<evidence type="ECO:0000313" key="3">
    <source>
        <dbReference type="Proteomes" id="UP001430796"/>
    </source>
</evidence>
<name>A0ABS9HTB1_9GAMM</name>
<evidence type="ECO:0000313" key="2">
    <source>
        <dbReference type="EMBL" id="MCF7222144.1"/>
    </source>
</evidence>
<feature type="transmembrane region" description="Helical" evidence="1">
    <location>
        <begin position="45"/>
        <end position="61"/>
    </location>
</feature>